<feature type="region of interest" description="Disordered" evidence="10">
    <location>
        <begin position="1"/>
        <end position="99"/>
    </location>
</feature>
<comment type="similarity">
    <text evidence="2">Belongs to the TonB family.</text>
</comment>
<feature type="domain" description="TonB C-terminal" evidence="11">
    <location>
        <begin position="85"/>
        <end position="176"/>
    </location>
</feature>
<keyword evidence="13" id="KW-1185">Reference proteome</keyword>
<keyword evidence="7" id="KW-0653">Protein transport</keyword>
<keyword evidence="8" id="KW-1133">Transmembrane helix</keyword>
<dbReference type="AlphaFoldDB" id="A0A4U1I2E0"/>
<evidence type="ECO:0000256" key="7">
    <source>
        <dbReference type="ARBA" id="ARBA00022927"/>
    </source>
</evidence>
<dbReference type="PROSITE" id="PS52015">
    <property type="entry name" value="TONB_CTD"/>
    <property type="match status" value="1"/>
</dbReference>
<keyword evidence="3" id="KW-0813">Transport</keyword>
<sequence>MPPSASMPPHLRYPMAAPVRHAAEPTATQTSQAPLASASAGSNSAERSNAPAVPQAAPANGPGSNAKPSAGVSGSEDTAPQTASPPSFNAAYLHNPPPAYPAMAQQRSWEGTVLLKVHVLASGKPDQIEVASSSGHAPLDDAAKEAVSGWRFMPAKRAAQAVDGWVQVPVEFKLGT</sequence>
<evidence type="ECO:0000256" key="1">
    <source>
        <dbReference type="ARBA" id="ARBA00004383"/>
    </source>
</evidence>
<dbReference type="Proteomes" id="UP000305539">
    <property type="component" value="Unassembled WGS sequence"/>
</dbReference>
<dbReference type="InterPro" id="IPR037682">
    <property type="entry name" value="TonB_C"/>
</dbReference>
<evidence type="ECO:0000256" key="2">
    <source>
        <dbReference type="ARBA" id="ARBA00006555"/>
    </source>
</evidence>
<evidence type="ECO:0000313" key="12">
    <source>
        <dbReference type="EMBL" id="TKC87342.1"/>
    </source>
</evidence>
<keyword evidence="9" id="KW-0472">Membrane</keyword>
<evidence type="ECO:0000256" key="5">
    <source>
        <dbReference type="ARBA" id="ARBA00022519"/>
    </source>
</evidence>
<evidence type="ECO:0000259" key="11">
    <source>
        <dbReference type="PROSITE" id="PS52015"/>
    </source>
</evidence>
<evidence type="ECO:0000256" key="4">
    <source>
        <dbReference type="ARBA" id="ARBA00022475"/>
    </source>
</evidence>
<keyword evidence="4" id="KW-1003">Cell membrane</keyword>
<organism evidence="12 13">
    <name type="scientific">Trinickia terrae</name>
    <dbReference type="NCBI Taxonomy" id="2571161"/>
    <lineage>
        <taxon>Bacteria</taxon>
        <taxon>Pseudomonadati</taxon>
        <taxon>Pseudomonadota</taxon>
        <taxon>Betaproteobacteria</taxon>
        <taxon>Burkholderiales</taxon>
        <taxon>Burkholderiaceae</taxon>
        <taxon>Trinickia</taxon>
    </lineage>
</organism>
<evidence type="ECO:0000256" key="9">
    <source>
        <dbReference type="ARBA" id="ARBA00023136"/>
    </source>
</evidence>
<evidence type="ECO:0000256" key="10">
    <source>
        <dbReference type="SAM" id="MobiDB-lite"/>
    </source>
</evidence>
<dbReference type="GO" id="GO:0098797">
    <property type="term" value="C:plasma membrane protein complex"/>
    <property type="evidence" value="ECO:0007669"/>
    <property type="project" value="TreeGrafter"/>
</dbReference>
<dbReference type="NCBIfam" id="TIGR01352">
    <property type="entry name" value="tonB_Cterm"/>
    <property type="match status" value="1"/>
</dbReference>
<dbReference type="Pfam" id="PF03544">
    <property type="entry name" value="TonB_C"/>
    <property type="match status" value="1"/>
</dbReference>
<dbReference type="GO" id="GO:0031992">
    <property type="term" value="F:energy transducer activity"/>
    <property type="evidence" value="ECO:0007669"/>
    <property type="project" value="TreeGrafter"/>
</dbReference>
<dbReference type="InterPro" id="IPR051045">
    <property type="entry name" value="TonB-dependent_transducer"/>
</dbReference>
<dbReference type="PANTHER" id="PTHR33446:SF2">
    <property type="entry name" value="PROTEIN TONB"/>
    <property type="match status" value="1"/>
</dbReference>
<feature type="compositionally biased region" description="Low complexity" evidence="10">
    <location>
        <begin position="49"/>
        <end position="63"/>
    </location>
</feature>
<evidence type="ECO:0000256" key="3">
    <source>
        <dbReference type="ARBA" id="ARBA00022448"/>
    </source>
</evidence>
<name>A0A4U1I2E0_9BURK</name>
<dbReference type="InterPro" id="IPR006260">
    <property type="entry name" value="TonB/TolA_C"/>
</dbReference>
<dbReference type="SUPFAM" id="SSF74653">
    <property type="entry name" value="TolA/TonB C-terminal domain"/>
    <property type="match status" value="1"/>
</dbReference>
<gene>
    <name evidence="12" type="ORF">FAZ69_18470</name>
</gene>
<keyword evidence="6" id="KW-0812">Transmembrane</keyword>
<dbReference type="OrthoDB" id="9792439at2"/>
<evidence type="ECO:0000313" key="13">
    <source>
        <dbReference type="Proteomes" id="UP000305539"/>
    </source>
</evidence>
<comment type="caution">
    <text evidence="12">The sequence shown here is derived from an EMBL/GenBank/DDBJ whole genome shotgun (WGS) entry which is preliminary data.</text>
</comment>
<proteinExistence type="inferred from homology"/>
<dbReference type="GO" id="GO:0015031">
    <property type="term" value="P:protein transport"/>
    <property type="evidence" value="ECO:0007669"/>
    <property type="project" value="UniProtKB-KW"/>
</dbReference>
<comment type="subcellular location">
    <subcellularLocation>
        <location evidence="1">Cell inner membrane</location>
        <topology evidence="1">Single-pass membrane protein</topology>
        <orientation evidence="1">Periplasmic side</orientation>
    </subcellularLocation>
</comment>
<evidence type="ECO:0000256" key="8">
    <source>
        <dbReference type="ARBA" id="ARBA00022989"/>
    </source>
</evidence>
<reference evidence="12 13" key="1">
    <citation type="submission" date="2019-04" db="EMBL/GenBank/DDBJ databases">
        <title>Trinickia sp. 7GSK02, isolated from subtropical forest soil.</title>
        <authorList>
            <person name="Gao Z.-H."/>
            <person name="Qiu L.-H."/>
        </authorList>
    </citation>
    <scope>NUCLEOTIDE SEQUENCE [LARGE SCALE GENOMIC DNA]</scope>
    <source>
        <strain evidence="12 13">7GSK02</strain>
    </source>
</reference>
<dbReference type="EMBL" id="SWJE01000009">
    <property type="protein sequence ID" value="TKC87342.1"/>
    <property type="molecule type" value="Genomic_DNA"/>
</dbReference>
<feature type="compositionally biased region" description="Polar residues" evidence="10">
    <location>
        <begin position="26"/>
        <end position="47"/>
    </location>
</feature>
<protein>
    <submittedName>
        <fullName evidence="12">Energy transducer TonB</fullName>
    </submittedName>
</protein>
<dbReference type="PANTHER" id="PTHR33446">
    <property type="entry name" value="PROTEIN TONB-RELATED"/>
    <property type="match status" value="1"/>
</dbReference>
<evidence type="ECO:0000256" key="6">
    <source>
        <dbReference type="ARBA" id="ARBA00022692"/>
    </source>
</evidence>
<accession>A0A4U1I2E0</accession>
<dbReference type="GO" id="GO:0055085">
    <property type="term" value="P:transmembrane transport"/>
    <property type="evidence" value="ECO:0007669"/>
    <property type="project" value="InterPro"/>
</dbReference>
<feature type="compositionally biased region" description="Polar residues" evidence="10">
    <location>
        <begin position="75"/>
        <end position="87"/>
    </location>
</feature>
<dbReference type="Gene3D" id="3.30.1150.10">
    <property type="match status" value="1"/>
</dbReference>
<keyword evidence="5" id="KW-0997">Cell inner membrane</keyword>